<name>A0AAE3R2Q8_9BACT</name>
<comment type="caution">
    <text evidence="2">The sequence shown here is derived from an EMBL/GenBank/DDBJ whole genome shotgun (WGS) entry which is preliminary data.</text>
</comment>
<dbReference type="InterPro" id="IPR000836">
    <property type="entry name" value="PRTase_dom"/>
</dbReference>
<keyword evidence="3" id="KW-1185">Reference proteome</keyword>
<dbReference type="Gene3D" id="3.40.50.2020">
    <property type="match status" value="1"/>
</dbReference>
<dbReference type="EMBL" id="JASJOU010000006">
    <property type="protein sequence ID" value="MDJ1502664.1"/>
    <property type="molecule type" value="Genomic_DNA"/>
</dbReference>
<dbReference type="CDD" id="cd06223">
    <property type="entry name" value="PRTases_typeI"/>
    <property type="match status" value="1"/>
</dbReference>
<keyword evidence="2" id="KW-0808">Transferase</keyword>
<evidence type="ECO:0000259" key="1">
    <source>
        <dbReference type="Pfam" id="PF00156"/>
    </source>
</evidence>
<evidence type="ECO:0000313" key="2">
    <source>
        <dbReference type="EMBL" id="MDJ1502664.1"/>
    </source>
</evidence>
<feature type="domain" description="Phosphoribosyltransferase" evidence="1">
    <location>
        <begin position="8"/>
        <end position="159"/>
    </location>
</feature>
<dbReference type="InterPro" id="IPR029057">
    <property type="entry name" value="PRTase-like"/>
</dbReference>
<accession>A0AAE3R2Q8</accession>
<dbReference type="RefSeq" id="WP_314512864.1">
    <property type="nucleotide sequence ID" value="NZ_JASJOU010000006.1"/>
</dbReference>
<dbReference type="Proteomes" id="UP001232063">
    <property type="component" value="Unassembled WGS sequence"/>
</dbReference>
<gene>
    <name evidence="2" type="ORF">QNI22_18495</name>
</gene>
<dbReference type="PANTHER" id="PTHR11608">
    <property type="entry name" value="BIFUNCTIONAL PROTEIN PYRR"/>
    <property type="match status" value="1"/>
</dbReference>
<evidence type="ECO:0000313" key="3">
    <source>
        <dbReference type="Proteomes" id="UP001232063"/>
    </source>
</evidence>
<dbReference type="PANTHER" id="PTHR11608:SF0">
    <property type="entry name" value="BIFUNCTIONAL PROTEIN PYRR"/>
    <property type="match status" value="1"/>
</dbReference>
<sequence length="169" mass="19085">MTVAPTLILDRKQVLQKIKRIAYEIYEDNANEQEVILAGIYDKGFRFAQLLQEQLKSISPLAVHLVKIDLEKLSPIQSEIQLDCEESFLKDKSIVLLDDVLNTGRTLAHSLKPFLQIPVKKIRVAVIVNRSHTLFPIAADFVGYALSTTIQEHIDVNLDDSDKLGVYLS</sequence>
<dbReference type="SUPFAM" id="SSF53271">
    <property type="entry name" value="PRTase-like"/>
    <property type="match status" value="1"/>
</dbReference>
<keyword evidence="2" id="KW-0328">Glycosyltransferase</keyword>
<dbReference type="GO" id="GO:0016757">
    <property type="term" value="F:glycosyltransferase activity"/>
    <property type="evidence" value="ECO:0007669"/>
    <property type="project" value="UniProtKB-KW"/>
</dbReference>
<dbReference type="Pfam" id="PF00156">
    <property type="entry name" value="Pribosyltran"/>
    <property type="match status" value="1"/>
</dbReference>
<proteinExistence type="predicted"/>
<organism evidence="2 3">
    <name type="scientific">Xanthocytophaga agilis</name>
    <dbReference type="NCBI Taxonomy" id="3048010"/>
    <lineage>
        <taxon>Bacteria</taxon>
        <taxon>Pseudomonadati</taxon>
        <taxon>Bacteroidota</taxon>
        <taxon>Cytophagia</taxon>
        <taxon>Cytophagales</taxon>
        <taxon>Rhodocytophagaceae</taxon>
        <taxon>Xanthocytophaga</taxon>
    </lineage>
</organism>
<reference evidence="2" key="1">
    <citation type="submission" date="2023-05" db="EMBL/GenBank/DDBJ databases">
        <authorList>
            <person name="Zhang X."/>
        </authorList>
    </citation>
    <scope>NUCLEOTIDE SEQUENCE</scope>
    <source>
        <strain evidence="2">BD1B2-1</strain>
    </source>
</reference>
<dbReference type="AlphaFoldDB" id="A0AAE3R2Q8"/>
<protein>
    <submittedName>
        <fullName evidence="2">Phosphoribosyltransferase family protein</fullName>
    </submittedName>
</protein>
<dbReference type="InterPro" id="IPR050137">
    <property type="entry name" value="PyrR_bifunctional"/>
</dbReference>